<feature type="chain" id="PRO_5045439908" description="Acid phosphatase of HAD superfamily subfamily IIIB" evidence="3">
    <location>
        <begin position="28"/>
        <end position="185"/>
    </location>
</feature>
<evidence type="ECO:0008006" key="6">
    <source>
        <dbReference type="Google" id="ProtNLM"/>
    </source>
</evidence>
<reference evidence="4 5" key="1">
    <citation type="submission" date="2020-08" db="EMBL/GenBank/DDBJ databases">
        <title>Genomic Encyclopedia of Archaeal and Bacterial Type Strains, Phase II (KMG-II): from individual species to whole genera.</title>
        <authorList>
            <person name="Goeker M."/>
        </authorList>
    </citation>
    <scope>NUCLEOTIDE SEQUENCE [LARGE SCALE GENOMIC DNA]</scope>
    <source>
        <strain evidence="4 5">DSM 43850</strain>
    </source>
</reference>
<gene>
    <name evidence="4" type="ORF">BC739_006257</name>
</gene>
<sequence length="185" mass="19606">MNLKGACAVVLAATALTATALSGTASAAPSTLPSYSQWQADVKQAVDPVIPWLRDRVAQGGSKLAIVLDIDNTSLETEYNPGRPNKPVLAVAQWADQHNVSVLFVTARTSSSSARSQLGSAGYPVDGICTRQSGEGTAEGKQRCRRELTEEGYTITANIGNRSTDLEGGDYERGFKLPDYDGQLS</sequence>
<evidence type="ECO:0000256" key="3">
    <source>
        <dbReference type="SAM" id="SignalP"/>
    </source>
</evidence>
<dbReference type="InterPro" id="IPR005519">
    <property type="entry name" value="Acid_phosphat_B-like"/>
</dbReference>
<dbReference type="SUPFAM" id="SSF56784">
    <property type="entry name" value="HAD-like"/>
    <property type="match status" value="1"/>
</dbReference>
<comment type="caution">
    <text evidence="4">The sequence shown here is derived from an EMBL/GenBank/DDBJ whole genome shotgun (WGS) entry which is preliminary data.</text>
</comment>
<protein>
    <recommendedName>
        <fullName evidence="6">Acid phosphatase of HAD superfamily subfamily IIIB</fullName>
    </recommendedName>
</protein>
<feature type="compositionally biased region" description="Basic and acidic residues" evidence="2">
    <location>
        <begin position="170"/>
        <end position="179"/>
    </location>
</feature>
<dbReference type="PANTHER" id="PTHR31284:SF10">
    <property type="entry name" value="ACID PHOSPHATASE-LIKE PROTEIN"/>
    <property type="match status" value="1"/>
</dbReference>
<feature type="signal peptide" evidence="3">
    <location>
        <begin position="1"/>
        <end position="27"/>
    </location>
</feature>
<dbReference type="EMBL" id="JACJID010000005">
    <property type="protein sequence ID" value="MBA8929039.1"/>
    <property type="molecule type" value="Genomic_DNA"/>
</dbReference>
<evidence type="ECO:0000256" key="1">
    <source>
        <dbReference type="ARBA" id="ARBA00022729"/>
    </source>
</evidence>
<dbReference type="Proteomes" id="UP000517916">
    <property type="component" value="Unassembled WGS sequence"/>
</dbReference>
<keyword evidence="5" id="KW-1185">Reference proteome</keyword>
<dbReference type="RefSeq" id="WP_025353864.1">
    <property type="nucleotide sequence ID" value="NZ_BAAABQ010000022.1"/>
</dbReference>
<feature type="region of interest" description="Disordered" evidence="2">
    <location>
        <begin position="159"/>
        <end position="185"/>
    </location>
</feature>
<keyword evidence="1 3" id="KW-0732">Signal</keyword>
<dbReference type="Gene3D" id="3.40.50.1000">
    <property type="entry name" value="HAD superfamily/HAD-like"/>
    <property type="match status" value="1"/>
</dbReference>
<proteinExistence type="predicted"/>
<evidence type="ECO:0000313" key="4">
    <source>
        <dbReference type="EMBL" id="MBA8929039.1"/>
    </source>
</evidence>
<name>A0ABR6BQ61_9PSEU</name>
<evidence type="ECO:0000313" key="5">
    <source>
        <dbReference type="Proteomes" id="UP000517916"/>
    </source>
</evidence>
<dbReference type="InterPro" id="IPR036412">
    <property type="entry name" value="HAD-like_sf"/>
</dbReference>
<evidence type="ECO:0000256" key="2">
    <source>
        <dbReference type="SAM" id="MobiDB-lite"/>
    </source>
</evidence>
<dbReference type="InterPro" id="IPR023214">
    <property type="entry name" value="HAD_sf"/>
</dbReference>
<organism evidence="4 5">
    <name type="scientific">Kutzneria viridogrisea</name>
    <dbReference type="NCBI Taxonomy" id="47990"/>
    <lineage>
        <taxon>Bacteria</taxon>
        <taxon>Bacillati</taxon>
        <taxon>Actinomycetota</taxon>
        <taxon>Actinomycetes</taxon>
        <taxon>Pseudonocardiales</taxon>
        <taxon>Pseudonocardiaceae</taxon>
        <taxon>Kutzneria</taxon>
    </lineage>
</organism>
<dbReference type="PANTHER" id="PTHR31284">
    <property type="entry name" value="ACID PHOSPHATASE-LIKE PROTEIN"/>
    <property type="match status" value="1"/>
</dbReference>
<accession>A0ABR6BQ61</accession>
<dbReference type="Pfam" id="PF03767">
    <property type="entry name" value="Acid_phosphat_B"/>
    <property type="match status" value="1"/>
</dbReference>